<sequence length="306" mass="35435">MNDKTKLIQFTKEMFKFTSALSTLIGFFIVFFYCIEIHYFPVGITTGDALLFVWAVISFGLIYAVFIYFIYTANSVYFYIGSIRINKFYKKTIIDKLPCGNNKFFILTFGIIAQIFLWIIGWRVDFFSLILITVVQCIMLILHFIGYCAYYDVKFPKKNKINESTDSKDSKANKNFYLIIFVLIYISIPLIFGHVGIGFIKISFNLIGIRQNNVVIYIDKQYQTILQSRISDYTKSEKNHYLLMGKLNCSEVCNIDNVNILFTDIGTKILFEIPSHPDKDGNIKALQFELPASAIKGIERKIIYVK</sequence>
<evidence type="ECO:0000313" key="3">
    <source>
        <dbReference type="Proteomes" id="UP000230202"/>
    </source>
</evidence>
<feature type="transmembrane region" description="Helical" evidence="1">
    <location>
        <begin position="52"/>
        <end position="80"/>
    </location>
</feature>
<feature type="transmembrane region" description="Helical" evidence="1">
    <location>
        <begin position="126"/>
        <end position="150"/>
    </location>
</feature>
<name>A0A2N9X4Q1_9NEIS</name>
<feature type="transmembrane region" description="Helical" evidence="1">
    <location>
        <begin position="101"/>
        <end position="120"/>
    </location>
</feature>
<comment type="caution">
    <text evidence="2">The sequence shown here is derived from an EMBL/GenBank/DDBJ whole genome shotgun (WGS) entry which is preliminary data.</text>
</comment>
<reference evidence="2" key="1">
    <citation type="journal article" date="2017" name="MBio">
        <title>Type VI secretion-mediated competition in the bee gut microbiome.</title>
        <authorList>
            <person name="Steele M.I."/>
            <person name="Kwong W.K."/>
            <person name="Powell J.E."/>
            <person name="Whiteley M."/>
            <person name="Moran N.A."/>
        </authorList>
    </citation>
    <scope>NUCLEOTIDE SEQUENCE [LARGE SCALE GENOMIC DNA]</scope>
    <source>
        <strain evidence="2">WkB273</strain>
    </source>
</reference>
<proteinExistence type="predicted"/>
<accession>A0A2N9X4Q1</accession>
<protein>
    <submittedName>
        <fullName evidence="2">Uncharacterized protein</fullName>
    </submittedName>
</protein>
<gene>
    <name evidence="2" type="ORF">BHC54_06240</name>
</gene>
<organism evidence="2 3">
    <name type="scientific">Snodgrassella alvi</name>
    <dbReference type="NCBI Taxonomy" id="1196083"/>
    <lineage>
        <taxon>Bacteria</taxon>
        <taxon>Pseudomonadati</taxon>
        <taxon>Pseudomonadota</taxon>
        <taxon>Betaproteobacteria</taxon>
        <taxon>Neisseriales</taxon>
        <taxon>Neisseriaceae</taxon>
        <taxon>Snodgrassella</taxon>
    </lineage>
</organism>
<keyword evidence="1" id="KW-0812">Transmembrane</keyword>
<keyword evidence="3" id="KW-1185">Reference proteome</keyword>
<feature type="transmembrane region" description="Helical" evidence="1">
    <location>
        <begin position="176"/>
        <end position="200"/>
    </location>
</feature>
<evidence type="ECO:0000313" key="2">
    <source>
        <dbReference type="EMBL" id="PIT38154.1"/>
    </source>
</evidence>
<keyword evidence="1" id="KW-1133">Transmembrane helix</keyword>
<dbReference type="AlphaFoldDB" id="A0A2N9X4Q1"/>
<keyword evidence="1" id="KW-0472">Membrane</keyword>
<dbReference type="Proteomes" id="UP000230202">
    <property type="component" value="Unassembled WGS sequence"/>
</dbReference>
<dbReference type="EMBL" id="MEIL01000029">
    <property type="protein sequence ID" value="PIT38154.1"/>
    <property type="molecule type" value="Genomic_DNA"/>
</dbReference>
<evidence type="ECO:0000256" key="1">
    <source>
        <dbReference type="SAM" id="Phobius"/>
    </source>
</evidence>
<feature type="transmembrane region" description="Helical" evidence="1">
    <location>
        <begin position="21"/>
        <end position="40"/>
    </location>
</feature>
<dbReference type="RefSeq" id="WP_100152178.1">
    <property type="nucleotide sequence ID" value="NZ_MEIL01000029.1"/>
</dbReference>